<dbReference type="InterPro" id="IPR011545">
    <property type="entry name" value="DEAD/DEAH_box_helicase_dom"/>
</dbReference>
<dbReference type="Gene3D" id="1.10.3380.30">
    <property type="match status" value="1"/>
</dbReference>
<feature type="domain" description="Helicase C-terminal" evidence="7">
    <location>
        <begin position="343"/>
        <end position="540"/>
    </location>
</feature>
<evidence type="ECO:0000259" key="6">
    <source>
        <dbReference type="PROSITE" id="PS51192"/>
    </source>
</evidence>
<dbReference type="InterPro" id="IPR001650">
    <property type="entry name" value="Helicase_C-like"/>
</dbReference>
<dbReference type="InterPro" id="IPR050699">
    <property type="entry name" value="RNA-DNA_Helicase"/>
</dbReference>
<dbReference type="EMBL" id="BAABAB010000020">
    <property type="protein sequence ID" value="GAA3624050.1"/>
    <property type="molecule type" value="Genomic_DNA"/>
</dbReference>
<evidence type="ECO:0000259" key="7">
    <source>
        <dbReference type="PROSITE" id="PS51194"/>
    </source>
</evidence>
<dbReference type="GO" id="GO:0004386">
    <property type="term" value="F:helicase activity"/>
    <property type="evidence" value="ECO:0007669"/>
    <property type="project" value="UniProtKB-KW"/>
</dbReference>
<dbReference type="InterPro" id="IPR058621">
    <property type="entry name" value="SH3_HelY"/>
</dbReference>
<feature type="domain" description="Helicase ATP-binding" evidence="6">
    <location>
        <begin position="56"/>
        <end position="214"/>
    </location>
</feature>
<comment type="caution">
    <text evidence="8">The sequence shown here is derived from an EMBL/GenBank/DDBJ whole genome shotgun (WGS) entry which is preliminary data.</text>
</comment>
<keyword evidence="4" id="KW-0067">ATP-binding</keyword>
<name>A0ABP7A383_9ACTN</name>
<feature type="region of interest" description="Disordered" evidence="5">
    <location>
        <begin position="1"/>
        <end position="21"/>
    </location>
</feature>
<dbReference type="SMART" id="SM01142">
    <property type="entry name" value="DSHCT"/>
    <property type="match status" value="1"/>
</dbReference>
<evidence type="ECO:0000256" key="1">
    <source>
        <dbReference type="ARBA" id="ARBA00022741"/>
    </source>
</evidence>
<keyword evidence="2" id="KW-0378">Hydrolase</keyword>
<dbReference type="Pfam" id="PF00271">
    <property type="entry name" value="Helicase_C"/>
    <property type="match status" value="1"/>
</dbReference>
<dbReference type="PROSITE" id="PS51194">
    <property type="entry name" value="HELICASE_CTER"/>
    <property type="match status" value="1"/>
</dbReference>
<evidence type="ECO:0000256" key="5">
    <source>
        <dbReference type="SAM" id="MobiDB-lite"/>
    </source>
</evidence>
<dbReference type="PANTHER" id="PTHR12131:SF1">
    <property type="entry name" value="ATP-DEPENDENT RNA HELICASE SUPV3L1, MITOCHONDRIAL-RELATED"/>
    <property type="match status" value="1"/>
</dbReference>
<organism evidence="8 9">
    <name type="scientific">Microlunatus ginsengisoli</name>
    <dbReference type="NCBI Taxonomy" id="363863"/>
    <lineage>
        <taxon>Bacteria</taxon>
        <taxon>Bacillati</taxon>
        <taxon>Actinomycetota</taxon>
        <taxon>Actinomycetes</taxon>
        <taxon>Propionibacteriales</taxon>
        <taxon>Propionibacteriaceae</taxon>
        <taxon>Microlunatus</taxon>
    </lineage>
</organism>
<reference evidence="9" key="1">
    <citation type="journal article" date="2019" name="Int. J. Syst. Evol. Microbiol.">
        <title>The Global Catalogue of Microorganisms (GCM) 10K type strain sequencing project: providing services to taxonomists for standard genome sequencing and annotation.</title>
        <authorList>
            <consortium name="The Broad Institute Genomics Platform"/>
            <consortium name="The Broad Institute Genome Sequencing Center for Infectious Disease"/>
            <person name="Wu L."/>
            <person name="Ma J."/>
        </authorList>
    </citation>
    <scope>NUCLEOTIDE SEQUENCE [LARGE SCALE GENOMIC DNA]</scope>
    <source>
        <strain evidence="9">JCM 16929</strain>
    </source>
</reference>
<evidence type="ECO:0000256" key="4">
    <source>
        <dbReference type="ARBA" id="ARBA00022840"/>
    </source>
</evidence>
<feature type="region of interest" description="Disordered" evidence="5">
    <location>
        <begin position="648"/>
        <end position="673"/>
    </location>
</feature>
<keyword evidence="3 8" id="KW-0347">Helicase</keyword>
<accession>A0ABP7A383</accession>
<dbReference type="SMART" id="SM00490">
    <property type="entry name" value="HELICc"/>
    <property type="match status" value="1"/>
</dbReference>
<dbReference type="Pfam" id="PF26090">
    <property type="entry name" value="SH3_HelY"/>
    <property type="match status" value="1"/>
</dbReference>
<dbReference type="RefSeq" id="WP_344805522.1">
    <property type="nucleotide sequence ID" value="NZ_BAABAB010000020.1"/>
</dbReference>
<dbReference type="InterPro" id="IPR027417">
    <property type="entry name" value="P-loop_NTPase"/>
</dbReference>
<feature type="region of interest" description="Disordered" evidence="5">
    <location>
        <begin position="273"/>
        <end position="336"/>
    </location>
</feature>
<evidence type="ECO:0000256" key="3">
    <source>
        <dbReference type="ARBA" id="ARBA00022806"/>
    </source>
</evidence>
<dbReference type="SUPFAM" id="SSF52540">
    <property type="entry name" value="P-loop containing nucleoside triphosphate hydrolases"/>
    <property type="match status" value="1"/>
</dbReference>
<dbReference type="PANTHER" id="PTHR12131">
    <property type="entry name" value="ATP-DEPENDENT RNA AND DNA HELICASE"/>
    <property type="match status" value="1"/>
</dbReference>
<feature type="compositionally biased region" description="Basic and acidic residues" evidence="5">
    <location>
        <begin position="309"/>
        <end position="318"/>
    </location>
</feature>
<keyword evidence="1" id="KW-0547">Nucleotide-binding</keyword>
<protein>
    <submittedName>
        <fullName evidence="8">DEAD/DEAH box helicase</fullName>
    </submittedName>
</protein>
<dbReference type="SMART" id="SM00487">
    <property type="entry name" value="DEXDc"/>
    <property type="match status" value="1"/>
</dbReference>
<dbReference type="InterPro" id="IPR014001">
    <property type="entry name" value="Helicase_ATP-bd"/>
</dbReference>
<feature type="compositionally biased region" description="Basic residues" evidence="5">
    <location>
        <begin position="280"/>
        <end position="289"/>
    </location>
</feature>
<dbReference type="Gene3D" id="3.40.50.300">
    <property type="entry name" value="P-loop containing nucleotide triphosphate hydrolases"/>
    <property type="match status" value="2"/>
</dbReference>
<dbReference type="InterPro" id="IPR012961">
    <property type="entry name" value="Ski2/MTR4_C"/>
</dbReference>
<keyword evidence="9" id="KW-1185">Reference proteome</keyword>
<evidence type="ECO:0000256" key="2">
    <source>
        <dbReference type="ARBA" id="ARBA00022801"/>
    </source>
</evidence>
<dbReference type="Pfam" id="PF00270">
    <property type="entry name" value="DEAD"/>
    <property type="match status" value="1"/>
</dbReference>
<proteinExistence type="predicted"/>
<evidence type="ECO:0000313" key="9">
    <source>
        <dbReference type="Proteomes" id="UP001501490"/>
    </source>
</evidence>
<evidence type="ECO:0000313" key="8">
    <source>
        <dbReference type="EMBL" id="GAA3624050.1"/>
    </source>
</evidence>
<sequence length="994" mass="108079">MSAAEPHPPEPNSRDLPDPSPAEAYARFRADQATPLLTEFGRHYGFAFDDYQRQACAYVEAGSGVLVAAPTGAGKTIVGEFAVFLALQLGRKCFYTTPIKALSNQKYADLVARHGADNVGLLTGDSSINSEAPVVVMTTEVLRNMLYAGSPTLRGLAYVVMDEVHYLADRFRGAVWEEVIIGLAESIQVIALSATVSNAEEFGDWLAEVRGAMEIVVSERRPVPLFQHVLVGSQLYDLFAGVAPTAATEGAPSAKADVNPALLRIARDESRWVRDDSRRPRGRGGKGQRRVSYGSGSFGGASKNVGGREAGRPGRDGGRGAVGDQGFRPRSLSGPSRADMVKTLDDAALLPAIVFIFSRVGCDAAVSQLLGSGITLTNKGERAEIADILHRHTASLADADLRVLRYDSFAEALSRGIAAHHAGMLPAFKECVEEAFVRGLIKVVFATETLALGINMPARSVVLEKLVKYNGETHADVTPGEYTQLTGRAGRRGIDVEGHAVVLWRAGLDPRALAGLASRRTYPLRSSFAPTYNMAVNLVGSVGRERARTLLEQSFAQFQSDRSVVGLARGVARNEQAIAEYWQAAACEFGDFAGYARLRGRIAELEADQSRARQADRRAEAAGSLETLKPGDIIKVPSGKSHGFAVVLDPGTRDQSGPRGRHQPEGPRPQVMTEDRHIRRLSLVDFPTPAVVVGRVKIPRHFDSREASSRRSLGAAFHSKLGTLDSEALRHRPPPPDPVRAGEITDLRDQLRSHPCHRCPDREQHARWAERALRLERDNAQVEQRMASRTSTIAAHFDKICLVLTSLGYLSDEPGGQQGVTEDGRRLARIYAELDLVAAECLRAGLFDELTVPQLAAVLASFVYEARRSDGFEHRPRMPDAMTAHVMTEVRKIWRQVSLLERDHRLERGPEPDIGFSEAAFGWAAGRPLAAVLAESGLTAGDFVRWVRQVLDFADQIGQAAGPGPLRETARLLARAMRRGVVDFTPDDSDEPEG</sequence>
<gene>
    <name evidence="8" type="ORF">GCM10022236_28000</name>
</gene>
<dbReference type="Proteomes" id="UP001501490">
    <property type="component" value="Unassembled WGS sequence"/>
</dbReference>
<dbReference type="Pfam" id="PF08148">
    <property type="entry name" value="DSHCT"/>
    <property type="match status" value="1"/>
</dbReference>
<dbReference type="CDD" id="cd18795">
    <property type="entry name" value="SF2_C_Ski2"/>
    <property type="match status" value="1"/>
</dbReference>
<dbReference type="PROSITE" id="PS51192">
    <property type="entry name" value="HELICASE_ATP_BIND_1"/>
    <property type="match status" value="1"/>
</dbReference>